<dbReference type="PRINTS" id="PR00111">
    <property type="entry name" value="ABHYDROLASE"/>
</dbReference>
<dbReference type="RefSeq" id="WP_308442428.1">
    <property type="nucleotide sequence ID" value="NZ_BNCH01000001.1"/>
</dbReference>
<sequence>MMQEPVVLIPGMMCDARVFGPQIEDLSRDHVVIVAPPVHGETIRDMAGHILDQLPPRFALAGLSMGGIVAMEIARRAPDRVSRLALISTTPLPDTPAQAAWREPQIVRASAGRLDEAMAESLSPDHMAPGPGRDAVMALVHDMAHRLGAEMFVRQSRALQRRPDAQRSLQRLKIPTMVMCGAHDGLTPPKRHETMAALIPGAELVILPEAGHLPTVEVPHQVNIGMRAWLDMPLELR</sequence>
<evidence type="ECO:0000313" key="3">
    <source>
        <dbReference type="Proteomes" id="UP000609802"/>
    </source>
</evidence>
<keyword evidence="2" id="KW-0378">Hydrolase</keyword>
<dbReference type="EMBL" id="BNCH01000001">
    <property type="protein sequence ID" value="GHE87259.1"/>
    <property type="molecule type" value="Genomic_DNA"/>
</dbReference>
<gene>
    <name evidence="2" type="ORF">GCM10016455_03870</name>
</gene>
<organism evidence="2 3">
    <name type="scientific">Aliiroseovarius zhejiangensis</name>
    <dbReference type="NCBI Taxonomy" id="1632025"/>
    <lineage>
        <taxon>Bacteria</taxon>
        <taxon>Pseudomonadati</taxon>
        <taxon>Pseudomonadota</taxon>
        <taxon>Alphaproteobacteria</taxon>
        <taxon>Rhodobacterales</taxon>
        <taxon>Paracoccaceae</taxon>
        <taxon>Aliiroseovarius</taxon>
    </lineage>
</organism>
<dbReference type="InterPro" id="IPR050471">
    <property type="entry name" value="AB_hydrolase"/>
</dbReference>
<keyword evidence="3" id="KW-1185">Reference proteome</keyword>
<accession>A0ABQ3INR5</accession>
<evidence type="ECO:0000259" key="1">
    <source>
        <dbReference type="Pfam" id="PF12697"/>
    </source>
</evidence>
<dbReference type="Proteomes" id="UP000609802">
    <property type="component" value="Unassembled WGS sequence"/>
</dbReference>
<dbReference type="GO" id="GO:0016787">
    <property type="term" value="F:hydrolase activity"/>
    <property type="evidence" value="ECO:0007669"/>
    <property type="project" value="UniProtKB-KW"/>
</dbReference>
<dbReference type="Gene3D" id="3.40.50.1820">
    <property type="entry name" value="alpha/beta hydrolase"/>
    <property type="match status" value="1"/>
</dbReference>
<reference evidence="3" key="1">
    <citation type="journal article" date="2019" name="Int. J. Syst. Evol. Microbiol.">
        <title>The Global Catalogue of Microorganisms (GCM) 10K type strain sequencing project: providing services to taxonomists for standard genome sequencing and annotation.</title>
        <authorList>
            <consortium name="The Broad Institute Genomics Platform"/>
            <consortium name="The Broad Institute Genome Sequencing Center for Infectious Disease"/>
            <person name="Wu L."/>
            <person name="Ma J."/>
        </authorList>
    </citation>
    <scope>NUCLEOTIDE SEQUENCE [LARGE SCALE GENOMIC DNA]</scope>
    <source>
        <strain evidence="3">KCTC 42443</strain>
    </source>
</reference>
<dbReference type="InterPro" id="IPR029058">
    <property type="entry name" value="AB_hydrolase_fold"/>
</dbReference>
<proteinExistence type="predicted"/>
<dbReference type="PANTHER" id="PTHR43433:SF4">
    <property type="entry name" value="NON-HEME CHLOROPEROXIDASE-RELATED"/>
    <property type="match status" value="1"/>
</dbReference>
<dbReference type="SUPFAM" id="SSF53474">
    <property type="entry name" value="alpha/beta-Hydrolases"/>
    <property type="match status" value="1"/>
</dbReference>
<protein>
    <submittedName>
        <fullName evidence="2">Alpha/beta hydrolase</fullName>
    </submittedName>
</protein>
<comment type="caution">
    <text evidence="2">The sequence shown here is derived from an EMBL/GenBank/DDBJ whole genome shotgun (WGS) entry which is preliminary data.</text>
</comment>
<dbReference type="InterPro" id="IPR000073">
    <property type="entry name" value="AB_hydrolase_1"/>
</dbReference>
<name>A0ABQ3INR5_9RHOB</name>
<evidence type="ECO:0000313" key="2">
    <source>
        <dbReference type="EMBL" id="GHE87259.1"/>
    </source>
</evidence>
<dbReference type="Pfam" id="PF12697">
    <property type="entry name" value="Abhydrolase_6"/>
    <property type="match status" value="1"/>
</dbReference>
<feature type="domain" description="AB hydrolase-1" evidence="1">
    <location>
        <begin position="6"/>
        <end position="222"/>
    </location>
</feature>
<dbReference type="PANTHER" id="PTHR43433">
    <property type="entry name" value="HYDROLASE, ALPHA/BETA FOLD FAMILY PROTEIN"/>
    <property type="match status" value="1"/>
</dbReference>